<evidence type="ECO:0000313" key="1">
    <source>
        <dbReference type="EMBL" id="QPF94350.1"/>
    </source>
</evidence>
<sequence>MVILTDEEDLAVQAKLNFILGAKTYDTYFQGFRCTELSGGVVIAHARSEYMASVISAQYRVQIADAVKSVTGHPATMALVLSGREQR</sequence>
<evidence type="ECO:0000313" key="2">
    <source>
        <dbReference type="Proteomes" id="UP000594621"/>
    </source>
</evidence>
<protein>
    <submittedName>
        <fullName evidence="1">Uncharacterized protein</fullName>
    </submittedName>
</protein>
<dbReference type="RefSeq" id="WP_195803842.1">
    <property type="nucleotide sequence ID" value="NZ_CP061379.1"/>
</dbReference>
<dbReference type="EMBL" id="CP061379">
    <property type="protein sequence ID" value="QPF94350.1"/>
    <property type="molecule type" value="Genomic_DNA"/>
</dbReference>
<dbReference type="Gene3D" id="3.30.300.180">
    <property type="match status" value="1"/>
</dbReference>
<proteinExistence type="predicted"/>
<keyword evidence="2" id="KW-1185">Reference proteome</keyword>
<gene>
    <name evidence="1" type="ORF">IC761_14185</name>
</gene>
<organism evidence="1 2">
    <name type="scientific">Bradyrhizobium commune</name>
    <dbReference type="NCBI Taxonomy" id="83627"/>
    <lineage>
        <taxon>Bacteria</taxon>
        <taxon>Pseudomonadati</taxon>
        <taxon>Pseudomonadota</taxon>
        <taxon>Alphaproteobacteria</taxon>
        <taxon>Hyphomicrobiales</taxon>
        <taxon>Nitrobacteraceae</taxon>
        <taxon>Bradyrhizobium</taxon>
    </lineage>
</organism>
<name>A0A7S9H1U3_9BRAD</name>
<dbReference type="AlphaFoldDB" id="A0A7S9H1U3"/>
<dbReference type="InterPro" id="IPR038454">
    <property type="entry name" value="DnaA_N_sf"/>
</dbReference>
<accession>A0A7S9H1U3</accession>
<reference evidence="1 2" key="1">
    <citation type="submission" date="2020-09" db="EMBL/GenBank/DDBJ databases">
        <title>Complete genomes of bradyrhizobia occurring on native shrubby legumes in Australia.</title>
        <authorList>
            <person name="Lafay B."/>
        </authorList>
    </citation>
    <scope>NUCLEOTIDE SEQUENCE [LARGE SCALE GENOMIC DNA]</scope>
    <source>
        <strain evidence="1 2">BDV5040</strain>
    </source>
</reference>
<dbReference type="KEGG" id="bcou:IC761_14185"/>
<dbReference type="Proteomes" id="UP000594621">
    <property type="component" value="Chromosome"/>
</dbReference>